<evidence type="ECO:0000256" key="3">
    <source>
        <dbReference type="ARBA" id="ARBA00022989"/>
    </source>
</evidence>
<keyword evidence="4 5" id="KW-0472">Membrane</keyword>
<name>A0AA40E1Y6_9PEZI</name>
<dbReference type="GO" id="GO:0050897">
    <property type="term" value="F:cobalt ion binding"/>
    <property type="evidence" value="ECO:0007669"/>
    <property type="project" value="TreeGrafter"/>
</dbReference>
<evidence type="ECO:0000313" key="6">
    <source>
        <dbReference type="EMBL" id="KAK0724025.1"/>
    </source>
</evidence>
<keyword evidence="3 5" id="KW-1133">Transmembrane helix</keyword>
<dbReference type="InterPro" id="IPR045863">
    <property type="entry name" value="CorA_TM1_TM2"/>
</dbReference>
<dbReference type="GO" id="GO:0015087">
    <property type="term" value="F:cobalt ion transmembrane transporter activity"/>
    <property type="evidence" value="ECO:0007669"/>
    <property type="project" value="TreeGrafter"/>
</dbReference>
<evidence type="ECO:0000256" key="5">
    <source>
        <dbReference type="SAM" id="Phobius"/>
    </source>
</evidence>
<keyword evidence="7" id="KW-1185">Reference proteome</keyword>
<dbReference type="GO" id="GO:0000287">
    <property type="term" value="F:magnesium ion binding"/>
    <property type="evidence" value="ECO:0007669"/>
    <property type="project" value="TreeGrafter"/>
</dbReference>
<dbReference type="Gene3D" id="1.20.58.340">
    <property type="entry name" value="Magnesium transport protein CorA, transmembrane region"/>
    <property type="match status" value="1"/>
</dbReference>
<accession>A0AA40E1Y6</accession>
<dbReference type="PANTHER" id="PTHR46494">
    <property type="entry name" value="CORA FAMILY METAL ION TRANSPORTER (EUROFUNG)"/>
    <property type="match status" value="1"/>
</dbReference>
<evidence type="ECO:0000256" key="2">
    <source>
        <dbReference type="ARBA" id="ARBA00022692"/>
    </source>
</evidence>
<reference evidence="6" key="1">
    <citation type="submission" date="2023-06" db="EMBL/GenBank/DDBJ databases">
        <title>Genome-scale phylogeny and comparative genomics of the fungal order Sordariales.</title>
        <authorList>
            <consortium name="Lawrence Berkeley National Laboratory"/>
            <person name="Hensen N."/>
            <person name="Bonometti L."/>
            <person name="Westerberg I."/>
            <person name="Brannstrom I.O."/>
            <person name="Guillou S."/>
            <person name="Cros-Aarteil S."/>
            <person name="Calhoun S."/>
            <person name="Haridas S."/>
            <person name="Kuo A."/>
            <person name="Mondo S."/>
            <person name="Pangilinan J."/>
            <person name="Riley R."/>
            <person name="Labutti K."/>
            <person name="Andreopoulos B."/>
            <person name="Lipzen A."/>
            <person name="Chen C."/>
            <person name="Yanf M."/>
            <person name="Daum C."/>
            <person name="Ng V."/>
            <person name="Clum A."/>
            <person name="Steindorff A."/>
            <person name="Ohm R."/>
            <person name="Martin F."/>
            <person name="Silar P."/>
            <person name="Natvig D."/>
            <person name="Lalanne C."/>
            <person name="Gautier V."/>
            <person name="Ament-Velasquez S.L."/>
            <person name="Kruys A."/>
            <person name="Hutchinson M.I."/>
            <person name="Powell A.J."/>
            <person name="Barry K."/>
            <person name="Miller A.N."/>
            <person name="Grigoriev I.V."/>
            <person name="Debuchy R."/>
            <person name="Gladieux P."/>
            <person name="Thoren M.H."/>
            <person name="Johannesson H."/>
        </authorList>
    </citation>
    <scope>NUCLEOTIDE SEQUENCE</scope>
    <source>
        <strain evidence="6">CBS 540.89</strain>
    </source>
</reference>
<organism evidence="6 7">
    <name type="scientific">Apiosordaria backusii</name>
    <dbReference type="NCBI Taxonomy" id="314023"/>
    <lineage>
        <taxon>Eukaryota</taxon>
        <taxon>Fungi</taxon>
        <taxon>Dikarya</taxon>
        <taxon>Ascomycota</taxon>
        <taxon>Pezizomycotina</taxon>
        <taxon>Sordariomycetes</taxon>
        <taxon>Sordariomycetidae</taxon>
        <taxon>Sordariales</taxon>
        <taxon>Lasiosphaeriaceae</taxon>
        <taxon>Apiosordaria</taxon>
    </lineage>
</organism>
<dbReference type="GO" id="GO:0005886">
    <property type="term" value="C:plasma membrane"/>
    <property type="evidence" value="ECO:0007669"/>
    <property type="project" value="UniProtKB-SubCell"/>
</dbReference>
<dbReference type="EMBL" id="JAUKTV010000011">
    <property type="protein sequence ID" value="KAK0724025.1"/>
    <property type="molecule type" value="Genomic_DNA"/>
</dbReference>
<protein>
    <submittedName>
        <fullName evidence="6">Uncharacterized protein</fullName>
    </submittedName>
</protein>
<proteinExistence type="predicted"/>
<dbReference type="PANTHER" id="PTHR46494:SF1">
    <property type="entry name" value="CORA FAMILY METAL ION TRANSPORTER (EUROFUNG)"/>
    <property type="match status" value="1"/>
</dbReference>
<gene>
    <name evidence="6" type="ORF">B0T21DRAFT_48532</name>
</gene>
<comment type="caution">
    <text evidence="6">The sequence shown here is derived from an EMBL/GenBank/DDBJ whole genome shotgun (WGS) entry which is preliminary data.</text>
</comment>
<dbReference type="Proteomes" id="UP001172159">
    <property type="component" value="Unassembled WGS sequence"/>
</dbReference>
<comment type="subcellular location">
    <subcellularLocation>
        <location evidence="1">Cell membrane</location>
        <topology evidence="1">Multi-pass membrane protein</topology>
    </subcellularLocation>
</comment>
<keyword evidence="2 5" id="KW-0812">Transmembrane</keyword>
<dbReference type="Pfam" id="PF01544">
    <property type="entry name" value="CorA"/>
    <property type="match status" value="1"/>
</dbReference>
<dbReference type="AlphaFoldDB" id="A0AA40E1Y6"/>
<feature type="transmembrane region" description="Helical" evidence="5">
    <location>
        <begin position="342"/>
        <end position="362"/>
    </location>
</feature>
<dbReference type="SUPFAM" id="SSF144083">
    <property type="entry name" value="Magnesium transport protein CorA, transmembrane region"/>
    <property type="match status" value="1"/>
</dbReference>
<evidence type="ECO:0000256" key="4">
    <source>
        <dbReference type="ARBA" id="ARBA00023136"/>
    </source>
</evidence>
<sequence length="409" mass="47264">MAAYGDDDSSLREYIESLPETSLSVRLVEVFKLPNQTNTISETSFTELEPLTEHLSKEAPDEQRLRVMTVTKLSGPLLRFFGTRYEMDYELWTCRFKTSDREWFAGPLLHRGARFFAHFNLSVVDFKRETTQTPREYRDSRKLGHTVYLVRLLDTESRGEKPDNRVFVLRRVSGHLRRDGNLWTFIYFPDPYIQMDDARFAPNIPGDVQHRLESWVTNLIHTDSPEPFVNDLCNDGFGMICMVLREIKTSWKLFLNEMEAFLENLQRLSIIPSTFARDLLQEKEAMNVVCTRFNALRTRTGAILDAATNLNAIKLARISQNMMEMQRKDAEIAFRQNESIRWLTIVNMVFLPATFIASVYGMNILENSKPSWSLWSFALVATILTVVTLMLAMSKFGSLAIRSVKSCFA</sequence>
<dbReference type="InterPro" id="IPR002523">
    <property type="entry name" value="MgTranspt_CorA/ZnTranspt_ZntB"/>
</dbReference>
<evidence type="ECO:0000313" key="7">
    <source>
        <dbReference type="Proteomes" id="UP001172159"/>
    </source>
</evidence>
<dbReference type="GO" id="GO:0015095">
    <property type="term" value="F:magnesium ion transmembrane transporter activity"/>
    <property type="evidence" value="ECO:0007669"/>
    <property type="project" value="TreeGrafter"/>
</dbReference>
<feature type="transmembrane region" description="Helical" evidence="5">
    <location>
        <begin position="374"/>
        <end position="393"/>
    </location>
</feature>
<evidence type="ECO:0000256" key="1">
    <source>
        <dbReference type="ARBA" id="ARBA00004651"/>
    </source>
</evidence>